<dbReference type="EMBL" id="AE015928">
    <property type="protein sequence ID" value="AAO76309.1"/>
    <property type="molecule type" value="Genomic_DNA"/>
</dbReference>
<keyword evidence="1" id="KW-0413">Isomerase</keyword>
<dbReference type="Gene3D" id="3.40.50.2000">
    <property type="entry name" value="Glycogen Phosphorylase B"/>
    <property type="match status" value="1"/>
</dbReference>
<proteinExistence type="inferred from homology"/>
<dbReference type="HOGENOM" id="CLU_1665967_0_0_10"/>
<dbReference type="AlphaFoldDB" id="Q8A8G5"/>
<dbReference type="InParanoid" id="Q8A8G5"/>
<evidence type="ECO:0000259" key="2">
    <source>
        <dbReference type="Pfam" id="PF02350"/>
    </source>
</evidence>
<dbReference type="Pfam" id="PF02350">
    <property type="entry name" value="Epimerase_2"/>
    <property type="match status" value="1"/>
</dbReference>
<dbReference type="STRING" id="226186.BT_1202"/>
<protein>
    <submittedName>
        <fullName evidence="3">UDP-N-acetylglucosamine 2-epimerase</fullName>
    </submittedName>
</protein>
<dbReference type="InterPro" id="IPR029767">
    <property type="entry name" value="WecB-like"/>
</dbReference>
<evidence type="ECO:0000256" key="1">
    <source>
        <dbReference type="RuleBase" id="RU003513"/>
    </source>
</evidence>
<evidence type="ECO:0000313" key="4">
    <source>
        <dbReference type="Proteomes" id="UP000001414"/>
    </source>
</evidence>
<dbReference type="OrthoDB" id="9803238at2"/>
<feature type="domain" description="UDP-N-acetylglucosamine 2-epimerase" evidence="2">
    <location>
        <begin position="32"/>
        <end position="147"/>
    </location>
</feature>
<reference evidence="3 4" key="2">
    <citation type="journal article" date="2009" name="Proc. Natl. Acad. Sci. U.S.A.">
        <title>Characterizing a model human gut microbiota composed of members of its two dominant bacterial phyla.</title>
        <authorList>
            <person name="Mahowald M.A."/>
            <person name="Rey F.E."/>
            <person name="Seedorf H."/>
            <person name="Turnbaugh P.J."/>
            <person name="Fulton R.S."/>
            <person name="Wollam A."/>
            <person name="Shah N."/>
            <person name="Wang C."/>
            <person name="Magrini V."/>
            <person name="Wilson R.K."/>
            <person name="Cantarel B.L."/>
            <person name="Coutinho P.M."/>
            <person name="Henrissat B."/>
            <person name="Crock L.W."/>
            <person name="Russell A."/>
            <person name="Verberkmoes N.C."/>
            <person name="Hettich R.L."/>
            <person name="Gordon J.I."/>
        </authorList>
    </citation>
    <scope>NUCLEOTIDE SEQUENCE [LARGE SCALE GENOMIC DNA]</scope>
    <source>
        <strain evidence="4">ATCC 29148 / DSM 2079 / JCM 5827 / CCUG 10774 / NCTC 10582 / VPI-5482 / E50</strain>
    </source>
</reference>
<dbReference type="EnsemblBacteria" id="AAO76309">
    <property type="protein sequence ID" value="AAO76309"/>
    <property type="gene ID" value="BT_1202"/>
</dbReference>
<dbReference type="Proteomes" id="UP000001414">
    <property type="component" value="Chromosome"/>
</dbReference>
<dbReference type="eggNOG" id="COG0381">
    <property type="taxonomic scope" value="Bacteria"/>
</dbReference>
<gene>
    <name evidence="3" type="ordered locus">BT_1202</name>
</gene>
<sequence>MKITIVAGARPNFMKIAPITRAIEAARGLGKSISYRLVYTGRRDDTSLDASLFSDLDMKAPDVYLGVESSNPTSLAAGIMIAFEQELTENPAHVVLVVDDLTATMSCAIVAKKQGIKVAHLVAGTRSFDMKMPKEVNRMITDGVSIICLPAAWWPTEI</sequence>
<dbReference type="PANTHER" id="PTHR43174:SF1">
    <property type="entry name" value="UDP-N-ACETYLGLUCOSAMINE 2-EPIMERASE"/>
    <property type="match status" value="1"/>
</dbReference>
<accession>Q8A8G5</accession>
<name>Q8A8G5_BACTN</name>
<reference evidence="3 4" key="1">
    <citation type="journal article" date="2003" name="Science">
        <title>A genomic view of the human-Bacteroides thetaiotaomicron symbiosis.</title>
        <authorList>
            <person name="Xu J."/>
            <person name="Bjursell M.K."/>
            <person name="Himrod J."/>
            <person name="Deng S."/>
            <person name="Carmichael L.K."/>
            <person name="Chiang H.C."/>
            <person name="Hooper L.V."/>
            <person name="Gordon J.I."/>
        </authorList>
    </citation>
    <scope>NUCLEOTIDE SEQUENCE [LARGE SCALE GENOMIC DNA]</scope>
    <source>
        <strain evidence="4">ATCC 29148 / DSM 2079 / JCM 5827 / CCUG 10774 / NCTC 10582 / VPI-5482 / E50</strain>
    </source>
</reference>
<dbReference type="GO" id="GO:0016853">
    <property type="term" value="F:isomerase activity"/>
    <property type="evidence" value="ECO:0007669"/>
    <property type="project" value="UniProtKB-KW"/>
</dbReference>
<dbReference type="InterPro" id="IPR003331">
    <property type="entry name" value="UDP_GlcNAc_Epimerase_2_dom"/>
</dbReference>
<organism evidence="3 4">
    <name type="scientific">Bacteroides thetaiotaomicron (strain ATCC 29148 / DSM 2079 / JCM 5827 / CCUG 10774 / NCTC 10582 / VPI-5482 / E50)</name>
    <dbReference type="NCBI Taxonomy" id="226186"/>
    <lineage>
        <taxon>Bacteria</taxon>
        <taxon>Pseudomonadati</taxon>
        <taxon>Bacteroidota</taxon>
        <taxon>Bacteroidia</taxon>
        <taxon>Bacteroidales</taxon>
        <taxon>Bacteroidaceae</taxon>
        <taxon>Bacteroides</taxon>
    </lineage>
</organism>
<dbReference type="SUPFAM" id="SSF53756">
    <property type="entry name" value="UDP-Glycosyltransferase/glycogen phosphorylase"/>
    <property type="match status" value="1"/>
</dbReference>
<evidence type="ECO:0000313" key="3">
    <source>
        <dbReference type="EMBL" id="AAO76309.1"/>
    </source>
</evidence>
<keyword evidence="4" id="KW-1185">Reference proteome</keyword>
<dbReference type="PaxDb" id="226186-BT_1202"/>
<dbReference type="PANTHER" id="PTHR43174">
    <property type="entry name" value="UDP-N-ACETYLGLUCOSAMINE 2-EPIMERASE"/>
    <property type="match status" value="1"/>
</dbReference>
<comment type="similarity">
    <text evidence="1">Belongs to the UDP-N-acetylglucosamine 2-epimerase family.</text>
</comment>
<dbReference type="KEGG" id="bth:BT_1202"/>